<reference evidence="2" key="1">
    <citation type="journal article" date="2020" name="New Phytol.">
        <title>Comparative genomics reveals dynamic genome evolution in host specialist ectomycorrhizal fungi.</title>
        <authorList>
            <person name="Lofgren L.A."/>
            <person name="Nguyen N.H."/>
            <person name="Vilgalys R."/>
            <person name="Ruytinx J."/>
            <person name="Liao H.L."/>
            <person name="Branco S."/>
            <person name="Kuo A."/>
            <person name="LaButti K."/>
            <person name="Lipzen A."/>
            <person name="Andreopoulos W."/>
            <person name="Pangilinan J."/>
            <person name="Riley R."/>
            <person name="Hundley H."/>
            <person name="Na H."/>
            <person name="Barry K."/>
            <person name="Grigoriev I.V."/>
            <person name="Stajich J.E."/>
            <person name="Kennedy P.G."/>
        </authorList>
    </citation>
    <scope>NUCLEOTIDE SEQUENCE</scope>
    <source>
        <strain evidence="2">DOB743</strain>
    </source>
</reference>
<protein>
    <submittedName>
        <fullName evidence="2">Uncharacterized protein</fullName>
    </submittedName>
</protein>
<gene>
    <name evidence="2" type="ORF">EV702DRAFT_1146299</name>
</gene>
<evidence type="ECO:0000256" key="1">
    <source>
        <dbReference type="SAM" id="SignalP"/>
    </source>
</evidence>
<dbReference type="OrthoDB" id="3030369at2759"/>
<name>A0A9P6ZJ17_9AGAM</name>
<proteinExistence type="predicted"/>
<dbReference type="Proteomes" id="UP000714275">
    <property type="component" value="Unassembled WGS sequence"/>
</dbReference>
<feature type="signal peptide" evidence="1">
    <location>
        <begin position="1"/>
        <end position="20"/>
    </location>
</feature>
<comment type="caution">
    <text evidence="2">The sequence shown here is derived from an EMBL/GenBank/DDBJ whole genome shotgun (WGS) entry which is preliminary data.</text>
</comment>
<dbReference type="EMBL" id="JABBWD010000084">
    <property type="protein sequence ID" value="KAG1767736.1"/>
    <property type="molecule type" value="Genomic_DNA"/>
</dbReference>
<evidence type="ECO:0000313" key="3">
    <source>
        <dbReference type="Proteomes" id="UP000714275"/>
    </source>
</evidence>
<sequence>MRPSNICIVVLSAAATLVSSRPSASYLSQSFRALSSPSYKRQGSPIPSQCTPSCDPVQSELNSECPMSICCTQSFETSYYNCLLCVDTAYNITDHTQAQADVDRKLSFT</sequence>
<keyword evidence="1" id="KW-0732">Signal</keyword>
<organism evidence="2 3">
    <name type="scientific">Suillus placidus</name>
    <dbReference type="NCBI Taxonomy" id="48579"/>
    <lineage>
        <taxon>Eukaryota</taxon>
        <taxon>Fungi</taxon>
        <taxon>Dikarya</taxon>
        <taxon>Basidiomycota</taxon>
        <taxon>Agaricomycotina</taxon>
        <taxon>Agaricomycetes</taxon>
        <taxon>Agaricomycetidae</taxon>
        <taxon>Boletales</taxon>
        <taxon>Suillineae</taxon>
        <taxon>Suillaceae</taxon>
        <taxon>Suillus</taxon>
    </lineage>
</organism>
<dbReference type="AlphaFoldDB" id="A0A9P6ZJ17"/>
<keyword evidence="3" id="KW-1185">Reference proteome</keyword>
<feature type="chain" id="PRO_5040148843" evidence="1">
    <location>
        <begin position="21"/>
        <end position="109"/>
    </location>
</feature>
<accession>A0A9P6ZJ17</accession>
<evidence type="ECO:0000313" key="2">
    <source>
        <dbReference type="EMBL" id="KAG1767736.1"/>
    </source>
</evidence>